<evidence type="ECO:0000256" key="3">
    <source>
        <dbReference type="SAM" id="MobiDB-lite"/>
    </source>
</evidence>
<evidence type="ECO:0000256" key="1">
    <source>
        <dbReference type="ARBA" id="ARBA00022450"/>
    </source>
</evidence>
<dbReference type="Proteomes" id="UP000198287">
    <property type="component" value="Unassembled WGS sequence"/>
</dbReference>
<sequence>MDIVVESPEHEEGKLHRLLEGPVQTFPGNASLAQYFQAGFGDSQRIAPFQTALFDDEKIHNFKHLDEVSARMAEVIRKIIHVNYRNMNPDQDIVIGVCIPPSDKLVFTLFAIMKLGAAYLPYEVSFPEERVIKITRDARPVLIISDHHTNVLSKFDAVKDLTKVTNTADLIKMADEIEISVDDLRRTPPMISSQSMAERTAIVLYTSGSSGEPKGVRLSNRAIMNRLQWQWQNFPFVPEDRCVFKTSLTFVDSVAEIFGPLLQGSPLTILSKTTTTQPNIFIQKLDQYKITRLVLVPSLLRAMFQTIKLIGEDARVMLESVKLWVCSGETMTKDLVMEFFEYFPQGYTICNFYGSTEIMGDVTYVSFSSKQEVFERTFEQHIPIGEPINNTVIYILNNQLDMTPMEEIGEIYVGGYNLAKGYVGQPEDSRFITNPFCKTNGFSRLYKTGDFGKITETQGKIRTLAYEGRVDSQLKVRGQRVDLTEIEMVMSGIHLVSKAKVLCYHPGLEDQTIVAFLVPASGTHMDRIKTMVDTRLRDYERPVLRVIDDVPLLVNGKTDRQRLLKMYEQDLENRTTFVEWNTLDFTEPKSEVAKVVLTTMAEITGTAVETIAENLNNSYYNVGGSSLNSIQVIVKLRERKCYVTIPDFLNSRTIRDIVDSAYLITEDDDDADEDMALTVFEQGKKTYTISYLTDDDHDETLNIIAYSFSHHGDLEKYTDATYEEFQTLINSVWDPLVEKELSFIIRRKNDKKAVAVALNFDVYDEPSEIEASKGIGYVLEMLEFIESRQREKLPKGKGKLVHSFMMGTSEDIDESENVFVIQFMEERVIQMAEEKKFFGVMTTNTNALTQQIARDIHGYETLSEYHVNRYVAPDGTKPFMLAPDSFTIICCWRKVGHHHLNAEDTFFHEDTSEPGADGDTITADVSGTTLDI</sequence>
<organism evidence="5 6">
    <name type="scientific">Folsomia candida</name>
    <name type="common">Springtail</name>
    <dbReference type="NCBI Taxonomy" id="158441"/>
    <lineage>
        <taxon>Eukaryota</taxon>
        <taxon>Metazoa</taxon>
        <taxon>Ecdysozoa</taxon>
        <taxon>Arthropoda</taxon>
        <taxon>Hexapoda</taxon>
        <taxon>Collembola</taxon>
        <taxon>Entomobryomorpha</taxon>
        <taxon>Isotomoidea</taxon>
        <taxon>Isotomidae</taxon>
        <taxon>Proisotominae</taxon>
        <taxon>Folsomia</taxon>
    </lineage>
</organism>
<dbReference type="PANTHER" id="PTHR44845:SF6">
    <property type="entry name" value="BETA-ALANINE-ACTIVATING ENZYME"/>
    <property type="match status" value="1"/>
</dbReference>
<dbReference type="InterPro" id="IPR045851">
    <property type="entry name" value="AMP-bd_C_sf"/>
</dbReference>
<dbReference type="PANTHER" id="PTHR44845">
    <property type="entry name" value="CARRIER DOMAIN-CONTAINING PROTEIN"/>
    <property type="match status" value="1"/>
</dbReference>
<dbReference type="Gene3D" id="3.40.630.30">
    <property type="match status" value="1"/>
</dbReference>
<protein>
    <submittedName>
        <fullName evidence="5">Mycosubtilin synthase subunit C</fullName>
    </submittedName>
</protein>
<dbReference type="Pfam" id="PF00550">
    <property type="entry name" value="PP-binding"/>
    <property type="match status" value="1"/>
</dbReference>
<dbReference type="EMBL" id="LNIX01000009">
    <property type="protein sequence ID" value="OXA50240.1"/>
    <property type="molecule type" value="Genomic_DNA"/>
</dbReference>
<dbReference type="OMA" id="DICAVTI"/>
<evidence type="ECO:0000313" key="6">
    <source>
        <dbReference type="Proteomes" id="UP000198287"/>
    </source>
</evidence>
<dbReference type="Gene3D" id="3.40.50.12780">
    <property type="entry name" value="N-terminal domain of ligase-like"/>
    <property type="match status" value="1"/>
</dbReference>
<evidence type="ECO:0000256" key="2">
    <source>
        <dbReference type="ARBA" id="ARBA00022553"/>
    </source>
</evidence>
<keyword evidence="2" id="KW-0597">Phosphoprotein</keyword>
<dbReference type="Pfam" id="PF00501">
    <property type="entry name" value="AMP-binding"/>
    <property type="match status" value="1"/>
</dbReference>
<gene>
    <name evidence="5" type="ORF">Fcan01_14930</name>
</gene>
<dbReference type="STRING" id="158441.A0A226DYV8"/>
<evidence type="ECO:0000259" key="4">
    <source>
        <dbReference type="PROSITE" id="PS50075"/>
    </source>
</evidence>
<dbReference type="CDD" id="cd05930">
    <property type="entry name" value="A_NRPS"/>
    <property type="match status" value="1"/>
</dbReference>
<dbReference type="InterPro" id="IPR009081">
    <property type="entry name" value="PP-bd_ACP"/>
</dbReference>
<feature type="region of interest" description="Disordered" evidence="3">
    <location>
        <begin position="909"/>
        <end position="932"/>
    </location>
</feature>
<dbReference type="Gene3D" id="3.30.300.30">
    <property type="match status" value="1"/>
</dbReference>
<name>A0A226DYV8_FOLCA</name>
<dbReference type="PROSITE" id="PS50075">
    <property type="entry name" value="CARRIER"/>
    <property type="match status" value="1"/>
</dbReference>
<keyword evidence="1" id="KW-0596">Phosphopantetheine</keyword>
<evidence type="ECO:0000313" key="5">
    <source>
        <dbReference type="EMBL" id="OXA50240.1"/>
    </source>
</evidence>
<accession>A0A226DYV8</accession>
<dbReference type="InterPro" id="IPR000873">
    <property type="entry name" value="AMP-dep_synth/lig_dom"/>
</dbReference>
<dbReference type="AlphaFoldDB" id="A0A226DYV8"/>
<feature type="compositionally biased region" description="Polar residues" evidence="3">
    <location>
        <begin position="923"/>
        <end position="932"/>
    </location>
</feature>
<dbReference type="SUPFAM" id="SSF56801">
    <property type="entry name" value="Acetyl-CoA synthetase-like"/>
    <property type="match status" value="1"/>
</dbReference>
<dbReference type="InterPro" id="IPR036736">
    <property type="entry name" value="ACP-like_sf"/>
</dbReference>
<dbReference type="PROSITE" id="PS00455">
    <property type="entry name" value="AMP_BINDING"/>
    <property type="match status" value="1"/>
</dbReference>
<keyword evidence="6" id="KW-1185">Reference proteome</keyword>
<dbReference type="SUPFAM" id="SSF47336">
    <property type="entry name" value="ACP-like"/>
    <property type="match status" value="1"/>
</dbReference>
<dbReference type="InterPro" id="IPR042099">
    <property type="entry name" value="ANL_N_sf"/>
</dbReference>
<comment type="caution">
    <text evidence="5">The sequence shown here is derived from an EMBL/GenBank/DDBJ whole genome shotgun (WGS) entry which is preliminary data.</text>
</comment>
<feature type="domain" description="Carrier" evidence="4">
    <location>
        <begin position="587"/>
        <end position="665"/>
    </location>
</feature>
<dbReference type="OrthoDB" id="416786at2759"/>
<proteinExistence type="predicted"/>
<reference evidence="5 6" key="1">
    <citation type="submission" date="2015-12" db="EMBL/GenBank/DDBJ databases">
        <title>The genome of Folsomia candida.</title>
        <authorList>
            <person name="Faddeeva A."/>
            <person name="Derks M.F."/>
            <person name="Anvar Y."/>
            <person name="Smit S."/>
            <person name="Van Straalen N."/>
            <person name="Roelofs D."/>
        </authorList>
    </citation>
    <scope>NUCLEOTIDE SEQUENCE [LARGE SCALE GENOMIC DNA]</scope>
    <source>
        <strain evidence="5 6">VU population</strain>
        <tissue evidence="5">Whole body</tissue>
    </source>
</reference>
<dbReference type="InterPro" id="IPR020845">
    <property type="entry name" value="AMP-binding_CS"/>
</dbReference>